<name>A0AAU7E081_9MICO</name>
<gene>
    <name evidence="2" type="ORF">V5R04_04400</name>
</gene>
<evidence type="ECO:0000313" key="2">
    <source>
        <dbReference type="EMBL" id="XBH22471.1"/>
    </source>
</evidence>
<reference evidence="2" key="1">
    <citation type="submission" date="2024-02" db="EMBL/GenBank/DDBJ databases">
        <title>Tomenella chthoni gen. nov. sp. nov., a member of the family Jonesiaceae isolated from bat guano.</title>
        <authorList>
            <person name="Miller S.L."/>
            <person name="King J."/>
            <person name="Sankaranarayanan K."/>
            <person name="Lawson P.A."/>
        </authorList>
    </citation>
    <scope>NUCLEOTIDE SEQUENCE</scope>
    <source>
        <strain evidence="2">BS-20</strain>
    </source>
</reference>
<proteinExistence type="predicted"/>
<accession>A0AAU7E081</accession>
<feature type="compositionally biased region" description="Polar residues" evidence="1">
    <location>
        <begin position="86"/>
        <end position="99"/>
    </location>
</feature>
<evidence type="ECO:0000256" key="1">
    <source>
        <dbReference type="SAM" id="MobiDB-lite"/>
    </source>
</evidence>
<dbReference type="AlphaFoldDB" id="A0AAU7E081"/>
<protein>
    <submittedName>
        <fullName evidence="2">Uncharacterized protein</fullName>
    </submittedName>
</protein>
<organism evidence="2">
    <name type="scientific">Jonesiaceae bacterium BS-20</name>
    <dbReference type="NCBI Taxonomy" id="3120821"/>
    <lineage>
        <taxon>Bacteria</taxon>
        <taxon>Bacillati</taxon>
        <taxon>Actinomycetota</taxon>
        <taxon>Actinomycetes</taxon>
        <taxon>Micrococcales</taxon>
        <taxon>Jonesiaceae</taxon>
    </lineage>
</organism>
<feature type="region of interest" description="Disordered" evidence="1">
    <location>
        <begin position="47"/>
        <end position="102"/>
    </location>
</feature>
<dbReference type="EMBL" id="CP146203">
    <property type="protein sequence ID" value="XBH22471.1"/>
    <property type="molecule type" value="Genomic_DNA"/>
</dbReference>
<sequence>MTSKPGGIVKQGKHAVTKGLLGAAVFLALGGGAVLAAQASGIVATQESAPGSQTESLEKLPEGVSATEGGEPGTLQKVDWPKNEHGQTYGSLLDSNSPNDEPDLILAVTTQGEEGYIRKVDLDRETGEHVSNPEEALAWTAELESRDPNIAVTIPVFEIDGQTYIGEFLIGN</sequence>